<dbReference type="InterPro" id="IPR018391">
    <property type="entry name" value="PQQ_b-propeller_rpt"/>
</dbReference>
<proteinExistence type="predicted"/>
<dbReference type="InterPro" id="IPR002372">
    <property type="entry name" value="PQQ_rpt_dom"/>
</dbReference>
<feature type="signal peptide" evidence="1">
    <location>
        <begin position="1"/>
        <end position="17"/>
    </location>
</feature>
<dbReference type="Pfam" id="PF02368">
    <property type="entry name" value="Big_2"/>
    <property type="match status" value="1"/>
</dbReference>
<dbReference type="RefSeq" id="WP_344915246.1">
    <property type="nucleotide sequence ID" value="NZ_BAAAYO010000014.1"/>
</dbReference>
<organism evidence="3 4">
    <name type="scientific">Paenibacillus hodogayensis</name>
    <dbReference type="NCBI Taxonomy" id="279208"/>
    <lineage>
        <taxon>Bacteria</taxon>
        <taxon>Bacillati</taxon>
        <taxon>Bacillota</taxon>
        <taxon>Bacilli</taxon>
        <taxon>Bacillales</taxon>
        <taxon>Paenibacillaceae</taxon>
        <taxon>Paenibacillus</taxon>
    </lineage>
</organism>
<sequence length="683" mass="72349">MASLVLSLGLLPSLAAAEITPNLKFDAIYQNTTPLLIPGDKGSPSGKVRWAYNEIDATLSTSPTVGSDGTVYLGAENKKLYAINPDGTKKWELLLPDVVYFTVTGSDGTLYAAGVDGKVYAIDSVGRLKWEFAREGALVARDSCSSWSRYRFKALAIGDDGTIYAPGVSELYAIHPDGSRKWLYAVNAAETKEQFPPPEWKVKGNEVASPAVGPDGTIYIGTKIGSLYAIKPNGEKKWTFRANGGGIYIPPVFGADGTLYVKSFDSSGDSLYVLRQDGTLKWSSDLKTYSKPAVGTDGAVYVWSDMKLLAYNPNGAIQWEMEAGKPFLTNASVCGGYQPLFSTPAVGTDGTVYAAAAVGDWLYAIDPRGKVQWQYYAKGFGGYSPAVGTDGTVYMVSAKTLYALGTDAASVSLNKNALDLQTGASEVLKATVVPDAALNKRVIWSSNESAVAEVDRNGQVTGVRPGKAKIIAKTEDGEFTAVCEVTVIGAAESKSPPPDPVITPNLTDIAGHKASEEIGKAVALGFVNGYPDGTFRPEASVTRAEFTAMLMRGLKPKGEGSSLAFADKDAIGVWAVQPVAQAVQLSIISGYEDGTFRPNANITRAEMIAMVVRASGLAKESAPQTGFADDADIPAWAKPSVSKAEETGIIIVGGLPDNKFAPQVLSTRAEAASAIVRMLNIRR</sequence>
<dbReference type="InterPro" id="IPR051465">
    <property type="entry name" value="Cell_Envelope_Struct_Comp"/>
</dbReference>
<dbReference type="EMBL" id="JBHMAG010000013">
    <property type="protein sequence ID" value="MFB9753918.1"/>
    <property type="molecule type" value="Genomic_DNA"/>
</dbReference>
<name>A0ABV5W029_9BACL</name>
<gene>
    <name evidence="3" type="ORF">ACFFNY_20300</name>
</gene>
<feature type="domain" description="SLH" evidence="2">
    <location>
        <begin position="627"/>
        <end position="683"/>
    </location>
</feature>
<dbReference type="InterPro" id="IPR008964">
    <property type="entry name" value="Invasin/intimin_cell_adhesion"/>
</dbReference>
<keyword evidence="1" id="KW-0732">Signal</keyword>
<evidence type="ECO:0000313" key="3">
    <source>
        <dbReference type="EMBL" id="MFB9753918.1"/>
    </source>
</evidence>
<comment type="caution">
    <text evidence="3">The sequence shown here is derived from an EMBL/GenBank/DDBJ whole genome shotgun (WGS) entry which is preliminary data.</text>
</comment>
<evidence type="ECO:0000256" key="1">
    <source>
        <dbReference type="SAM" id="SignalP"/>
    </source>
</evidence>
<dbReference type="Gene3D" id="2.60.40.1080">
    <property type="match status" value="1"/>
</dbReference>
<dbReference type="PANTHER" id="PTHR43308:SF5">
    <property type="entry name" value="S-LAYER PROTEIN _ PEPTIDOGLYCAN ENDO-BETA-N-ACETYLGLUCOSAMINIDASE"/>
    <property type="match status" value="1"/>
</dbReference>
<feature type="domain" description="SLH" evidence="2">
    <location>
        <begin position="562"/>
        <end position="625"/>
    </location>
</feature>
<dbReference type="SMART" id="SM00564">
    <property type="entry name" value="PQQ"/>
    <property type="match status" value="7"/>
</dbReference>
<dbReference type="Pfam" id="PF00395">
    <property type="entry name" value="SLH"/>
    <property type="match status" value="3"/>
</dbReference>
<dbReference type="Gene3D" id="2.40.128.630">
    <property type="match status" value="3"/>
</dbReference>
<dbReference type="SMART" id="SM00635">
    <property type="entry name" value="BID_2"/>
    <property type="match status" value="1"/>
</dbReference>
<reference evidence="3 4" key="1">
    <citation type="submission" date="2024-09" db="EMBL/GenBank/DDBJ databases">
        <authorList>
            <person name="Sun Q."/>
            <person name="Mori K."/>
        </authorList>
    </citation>
    <scope>NUCLEOTIDE SEQUENCE [LARGE SCALE GENOMIC DNA]</scope>
    <source>
        <strain evidence="3 4">JCM 12520</strain>
    </source>
</reference>
<dbReference type="PROSITE" id="PS51272">
    <property type="entry name" value="SLH"/>
    <property type="match status" value="3"/>
</dbReference>
<dbReference type="SUPFAM" id="SSF50998">
    <property type="entry name" value="Quinoprotein alcohol dehydrogenase-like"/>
    <property type="match status" value="1"/>
</dbReference>
<dbReference type="Gene3D" id="2.40.10.480">
    <property type="match status" value="1"/>
</dbReference>
<accession>A0ABV5W029</accession>
<dbReference type="Pfam" id="PF13360">
    <property type="entry name" value="PQQ_2"/>
    <property type="match status" value="2"/>
</dbReference>
<feature type="domain" description="SLH" evidence="2">
    <location>
        <begin position="501"/>
        <end position="561"/>
    </location>
</feature>
<keyword evidence="4" id="KW-1185">Reference proteome</keyword>
<feature type="chain" id="PRO_5045179529" evidence="1">
    <location>
        <begin position="18"/>
        <end position="683"/>
    </location>
</feature>
<protein>
    <submittedName>
        <fullName evidence="3">S-layer homology domain-containing protein</fullName>
    </submittedName>
</protein>
<dbReference type="PANTHER" id="PTHR43308">
    <property type="entry name" value="OUTER MEMBRANE PROTEIN ALPHA-RELATED"/>
    <property type="match status" value="1"/>
</dbReference>
<dbReference type="Proteomes" id="UP001589619">
    <property type="component" value="Unassembled WGS sequence"/>
</dbReference>
<dbReference type="SUPFAM" id="SSF49373">
    <property type="entry name" value="Invasin/intimin cell-adhesion fragments"/>
    <property type="match status" value="1"/>
</dbReference>
<dbReference type="InterPro" id="IPR011047">
    <property type="entry name" value="Quinoprotein_ADH-like_sf"/>
</dbReference>
<evidence type="ECO:0000259" key="2">
    <source>
        <dbReference type="PROSITE" id="PS51272"/>
    </source>
</evidence>
<dbReference type="InterPro" id="IPR001119">
    <property type="entry name" value="SLH_dom"/>
</dbReference>
<dbReference type="InterPro" id="IPR003343">
    <property type="entry name" value="Big_2"/>
</dbReference>
<evidence type="ECO:0000313" key="4">
    <source>
        <dbReference type="Proteomes" id="UP001589619"/>
    </source>
</evidence>